<dbReference type="Proteomes" id="UP000223968">
    <property type="component" value="Unassembled WGS sequence"/>
</dbReference>
<dbReference type="AlphaFoldDB" id="A0A2B7Y374"/>
<dbReference type="SUPFAM" id="SSF53335">
    <property type="entry name" value="S-adenosyl-L-methionine-dependent methyltransferases"/>
    <property type="match status" value="1"/>
</dbReference>
<comment type="caution">
    <text evidence="1">The sequence shown here is derived from an EMBL/GenBank/DDBJ whole genome shotgun (WGS) entry which is preliminary data.</text>
</comment>
<dbReference type="PANTHER" id="PTHR43861:SF1">
    <property type="entry name" value="TRANS-ACONITATE 2-METHYLTRANSFERASE"/>
    <property type="match status" value="1"/>
</dbReference>
<gene>
    <name evidence="1" type="ORF">AJ79_02249</name>
</gene>
<accession>A0A2B7Y374</accession>
<evidence type="ECO:0000313" key="1">
    <source>
        <dbReference type="EMBL" id="PGH15655.1"/>
    </source>
</evidence>
<organism evidence="1 2">
    <name type="scientific">Helicocarpus griseus UAMH5409</name>
    <dbReference type="NCBI Taxonomy" id="1447875"/>
    <lineage>
        <taxon>Eukaryota</taxon>
        <taxon>Fungi</taxon>
        <taxon>Dikarya</taxon>
        <taxon>Ascomycota</taxon>
        <taxon>Pezizomycotina</taxon>
        <taxon>Eurotiomycetes</taxon>
        <taxon>Eurotiomycetidae</taxon>
        <taxon>Onygenales</taxon>
        <taxon>Ajellomycetaceae</taxon>
        <taxon>Helicocarpus</taxon>
    </lineage>
</organism>
<dbReference type="CDD" id="cd02440">
    <property type="entry name" value="AdoMet_MTases"/>
    <property type="match status" value="1"/>
</dbReference>
<keyword evidence="2" id="KW-1185">Reference proteome</keyword>
<name>A0A2B7Y374_9EURO</name>
<evidence type="ECO:0000313" key="2">
    <source>
        <dbReference type="Proteomes" id="UP000223968"/>
    </source>
</evidence>
<proteinExistence type="predicted"/>
<dbReference type="STRING" id="1447875.A0A2B7Y374"/>
<dbReference type="Gene3D" id="3.40.50.150">
    <property type="entry name" value="Vaccinia Virus protein VP39"/>
    <property type="match status" value="1"/>
</dbReference>
<dbReference type="InterPro" id="IPR029063">
    <property type="entry name" value="SAM-dependent_MTases_sf"/>
</dbReference>
<dbReference type="Pfam" id="PF13489">
    <property type="entry name" value="Methyltransf_23"/>
    <property type="match status" value="1"/>
</dbReference>
<protein>
    <recommendedName>
        <fullName evidence="3">Methyltransferase domain-containing protein</fullName>
    </recommendedName>
</protein>
<evidence type="ECO:0008006" key="3">
    <source>
        <dbReference type="Google" id="ProtNLM"/>
    </source>
</evidence>
<dbReference type="OrthoDB" id="66144at2759"/>
<dbReference type="PANTHER" id="PTHR43861">
    <property type="entry name" value="TRANS-ACONITATE 2-METHYLTRANSFERASE-RELATED"/>
    <property type="match status" value="1"/>
</dbReference>
<reference evidence="1 2" key="1">
    <citation type="submission" date="2017-10" db="EMBL/GenBank/DDBJ databases">
        <title>Comparative genomics in systemic dimorphic fungi from Ajellomycetaceae.</title>
        <authorList>
            <person name="Munoz J.F."/>
            <person name="Mcewen J.G."/>
            <person name="Clay O.K."/>
            <person name="Cuomo C.A."/>
        </authorList>
    </citation>
    <scope>NUCLEOTIDE SEQUENCE [LARGE SCALE GENOMIC DNA]</scope>
    <source>
        <strain evidence="1 2">UAMH5409</strain>
    </source>
</reference>
<sequence length="302" mass="33659">MGILIKPETTGLRRHAYNTSASFVPKLTHRLLELLDPQPTDDVLDIGCGDGKFTSSFIPQVKSVLGLDSSPSMIDSARKDHGGLTVDFQVRDCRYLEDNEAVVNAQWDKVAKWLLRRKWALEFRADEVVKMYKSISNAALHWILKEPSTRLNVFKAAYAALKPGGTFVFEMGGHGNVAEVHTALLAAVTRQGATMEQAHAASPWFFPSESWMRTMLEKVGFEVRTLEIEYRPTKLTTVKDGGIEGWVRLMASPMLDILDANSRDAAVAEACELLETIITREEDGSKWLGYVRLRGVAAKMSE</sequence>
<dbReference type="EMBL" id="PDNB01000023">
    <property type="protein sequence ID" value="PGH15655.1"/>
    <property type="molecule type" value="Genomic_DNA"/>
</dbReference>